<dbReference type="Proteomes" id="UP001271789">
    <property type="component" value="Unassembled WGS sequence"/>
</dbReference>
<dbReference type="AlphaFoldDB" id="A0AAE4SEU7"/>
<feature type="region of interest" description="Disordered" evidence="1">
    <location>
        <begin position="68"/>
        <end position="97"/>
    </location>
</feature>
<dbReference type="Pfam" id="PF07581">
    <property type="entry name" value="Glug"/>
    <property type="match status" value="2"/>
</dbReference>
<comment type="caution">
    <text evidence="3">The sequence shown here is derived from an EMBL/GenBank/DDBJ whole genome shotgun (WGS) entry which is preliminary data.</text>
</comment>
<name>A0AAE4SEU7_9EURY</name>
<proteinExistence type="predicted"/>
<feature type="domain" description="GLUG" evidence="2">
    <location>
        <begin position="645"/>
        <end position="667"/>
    </location>
</feature>
<evidence type="ECO:0000313" key="4">
    <source>
        <dbReference type="Proteomes" id="UP001271789"/>
    </source>
</evidence>
<accession>A0AAE4SEU7</accession>
<reference evidence="3" key="1">
    <citation type="submission" date="2023-06" db="EMBL/GenBank/DDBJ databases">
        <title>Genome sequence of Methanosarcinaceae archaeon Ag5.</title>
        <authorList>
            <person name="Protasov E."/>
            <person name="Platt K."/>
            <person name="Poehlein A."/>
            <person name="Daniel R."/>
            <person name="Brune A."/>
        </authorList>
    </citation>
    <scope>NUCLEOTIDE SEQUENCE</scope>
    <source>
        <strain evidence="3">Ag5</strain>
    </source>
</reference>
<evidence type="ECO:0000313" key="3">
    <source>
        <dbReference type="EMBL" id="MDV0446680.1"/>
    </source>
</evidence>
<gene>
    <name evidence="3" type="ORF">MsAg5_05300</name>
</gene>
<dbReference type="InterPro" id="IPR011493">
    <property type="entry name" value="GLUG"/>
</dbReference>
<organism evidence="3 4">
    <name type="scientific">Methanolapillus africanus</name>
    <dbReference type="NCBI Taxonomy" id="3028297"/>
    <lineage>
        <taxon>Archaea</taxon>
        <taxon>Methanobacteriati</taxon>
        <taxon>Methanobacteriota</taxon>
        <taxon>Stenosarchaea group</taxon>
        <taxon>Methanomicrobia</taxon>
        <taxon>Methanosarcinales</taxon>
        <taxon>Methanosarcinaceae</taxon>
        <taxon>Methanolapillus</taxon>
    </lineage>
</organism>
<dbReference type="EMBL" id="JAWDKD010000009">
    <property type="protein sequence ID" value="MDV0446680.1"/>
    <property type="molecule type" value="Genomic_DNA"/>
</dbReference>
<keyword evidence="4" id="KW-1185">Reference proteome</keyword>
<sequence>MDSKEKTTYHPKKKHVSITVALLLLLFISSSLVYIQDSNAGKTAICDCEEDPAAAEFGFEQQPTVVPKNNLPVIPVTPTDGGGNDNSKDNPPPAPAPISDVPIIATTELFDYNQDNAKTLRLILTANDPGLQITNLSASYKNVNDASDSGTISLSSAHVDATYGTTGTYLISIPAAGNPLSRVGDLNTYEYSFAINDGTGVSTGSCYPFQSGTGQIDRDSNNNITATTPFEIQNIVQLDALRYYTQAQGDGANGKIFAVTQDIALPADWNNNSEYNRAQTNGKQWIPIGGNDNAFCGYLDGSNKTLSHFKVETAGSYSGLFGIIGGPNPNSKPEIKNIVIENMTVNATSSYAGLFAGNAQNARMENLHVNGTVRGVGGVGGMTGGLNNSSLANSSFKGTVTGTGNQVGGLTGRMDGDTLNGKGCNISNSTSTANVFGGGNFTGGLVGLNLASYSGCFIKDSTVTGDIITDYVPTTNYGVYVGGIAGHIGPNNGPGDGFTIDNCTYTGNITGINVSYMGGIVGATSGYHYPQKIINSKAIGNITGTGSRGASHIGGVGGTISNAIVENSFANVNVSGGDQLGGLAGSIHNTSVSNSYTAGNVTGTEWLGGFVGNLGGDGSARSEITNCYATGDVTGGKVVEHRARFGGFAGSITNATVENCYASGNVTGLTAPNGGSSAGSTVGTGGLAGLVHDNVTLKNCTALNGDIKLLNNNVHQNLGRIYGLESHDTGGNYGENHISGNYAYENMTLTVNTISNTATADDGTGTGGFNMTKTQAKDAAFYENTLGWKFNDADSSKIIWKIGDGGYPLPVLTWPAANQQPIHPPAWATA</sequence>
<dbReference type="RefSeq" id="WP_338099084.1">
    <property type="nucleotide sequence ID" value="NZ_JAWDKD010000009.1"/>
</dbReference>
<feature type="domain" description="GLUG" evidence="2">
    <location>
        <begin position="607"/>
        <end position="634"/>
    </location>
</feature>
<evidence type="ECO:0000259" key="2">
    <source>
        <dbReference type="Pfam" id="PF07581"/>
    </source>
</evidence>
<evidence type="ECO:0000256" key="1">
    <source>
        <dbReference type="SAM" id="MobiDB-lite"/>
    </source>
</evidence>
<dbReference type="Gene3D" id="2.160.20.110">
    <property type="match status" value="2"/>
</dbReference>
<protein>
    <recommendedName>
        <fullName evidence="2">GLUG domain-containing protein</fullName>
    </recommendedName>
</protein>